<keyword evidence="2" id="KW-1185">Reference proteome</keyword>
<proteinExistence type="predicted"/>
<sequence length="69" mass="7356">MCTKSLVFPAFLNVAKFSEQASSKVADSAQNAAAAVEQIEHSVEDHLGRFAAVAILTILDYIVALETCT</sequence>
<name>A0A368GWY0_ANCCA</name>
<accession>A0A368GWY0</accession>
<gene>
    <name evidence="1" type="ORF">ANCCAN_05146</name>
</gene>
<reference evidence="1 2" key="1">
    <citation type="submission" date="2014-10" db="EMBL/GenBank/DDBJ databases">
        <title>Draft genome of the hookworm Ancylostoma caninum.</title>
        <authorList>
            <person name="Mitreva M."/>
        </authorList>
    </citation>
    <scope>NUCLEOTIDE SEQUENCE [LARGE SCALE GENOMIC DNA]</scope>
    <source>
        <strain evidence="1 2">Baltimore</strain>
    </source>
</reference>
<organism evidence="1 2">
    <name type="scientific">Ancylostoma caninum</name>
    <name type="common">Dog hookworm</name>
    <dbReference type="NCBI Taxonomy" id="29170"/>
    <lineage>
        <taxon>Eukaryota</taxon>
        <taxon>Metazoa</taxon>
        <taxon>Ecdysozoa</taxon>
        <taxon>Nematoda</taxon>
        <taxon>Chromadorea</taxon>
        <taxon>Rhabditida</taxon>
        <taxon>Rhabditina</taxon>
        <taxon>Rhabditomorpha</taxon>
        <taxon>Strongyloidea</taxon>
        <taxon>Ancylostomatidae</taxon>
        <taxon>Ancylostomatinae</taxon>
        <taxon>Ancylostoma</taxon>
    </lineage>
</organism>
<dbReference type="EMBL" id="JOJR01000042">
    <property type="protein sequence ID" value="RCN48862.1"/>
    <property type="molecule type" value="Genomic_DNA"/>
</dbReference>
<evidence type="ECO:0000313" key="1">
    <source>
        <dbReference type="EMBL" id="RCN48862.1"/>
    </source>
</evidence>
<dbReference type="AlphaFoldDB" id="A0A368GWY0"/>
<evidence type="ECO:0000313" key="2">
    <source>
        <dbReference type="Proteomes" id="UP000252519"/>
    </source>
</evidence>
<protein>
    <submittedName>
        <fullName evidence="1">Uncharacterized protein</fullName>
    </submittedName>
</protein>
<comment type="caution">
    <text evidence="1">The sequence shown here is derived from an EMBL/GenBank/DDBJ whole genome shotgun (WGS) entry which is preliminary data.</text>
</comment>
<dbReference type="Proteomes" id="UP000252519">
    <property type="component" value="Unassembled WGS sequence"/>
</dbReference>